<gene>
    <name evidence="3" type="ordered locus">NEQ347</name>
</gene>
<evidence type="ECO:0000256" key="1">
    <source>
        <dbReference type="ARBA" id="ARBA00006315"/>
    </source>
</evidence>
<dbReference type="PANTHER" id="PTHR11060">
    <property type="entry name" value="PROTEIN MEMO1"/>
    <property type="match status" value="1"/>
</dbReference>
<dbReference type="STRING" id="228908.NEQ347"/>
<dbReference type="AlphaFoldDB" id="Q74NK0"/>
<organism evidence="3 4">
    <name type="scientific">Nanoarchaeum equitans (strain Kin4-M)</name>
    <dbReference type="NCBI Taxonomy" id="228908"/>
    <lineage>
        <taxon>Archaea</taxon>
        <taxon>Nanobdellota</taxon>
        <taxon>Candidatus Nanoarchaeia</taxon>
        <taxon>Nanoarchaeales</taxon>
        <taxon>Nanoarchaeaceae</taxon>
        <taxon>Nanoarchaeum</taxon>
    </lineage>
</organism>
<dbReference type="Pfam" id="PF01875">
    <property type="entry name" value="Memo"/>
    <property type="match status" value="1"/>
</dbReference>
<sequence>MGFAAGKFYPSNREQLIALLNELFKGLKKEYSLKAGIVPHAGYIYSGKAMAEFWINSDRNKTYAIIGTNHTGLGSLANVSLMPIETPLGIAKIDEEAAMIFMKNGFDYDDRPFLYEHSVENQIPFLQYLHGDNFLIVPSVMFNVYRFAKEVGKQLALELPERVRLVASSDFTHYGDIYGYKPFSDGRKVKELDMKLISYILKLDSLGFYKEIVRTGATVCGWGPIVSVIEFAKERGLEPILLDYYTSGDVTGDYSLVVGYASIIFV</sequence>
<evidence type="ECO:0000313" key="3">
    <source>
        <dbReference type="EMBL" id="AAR39196.1"/>
    </source>
</evidence>
<dbReference type="NCBIfam" id="TIGR04336">
    <property type="entry name" value="AmmeMemoSam_B"/>
    <property type="match status" value="1"/>
</dbReference>
<keyword evidence="4" id="KW-1185">Reference proteome</keyword>
<dbReference type="KEGG" id="neq:NEQ347"/>
<dbReference type="InterPro" id="IPR002737">
    <property type="entry name" value="MEMO1_fam"/>
</dbReference>
<dbReference type="CDD" id="cd07361">
    <property type="entry name" value="MEMO_like"/>
    <property type="match status" value="1"/>
</dbReference>
<dbReference type="EMBL" id="AE017199">
    <property type="protein sequence ID" value="AAR39196.1"/>
    <property type="molecule type" value="Genomic_DNA"/>
</dbReference>
<evidence type="ECO:0000313" key="4">
    <source>
        <dbReference type="Proteomes" id="UP000000578"/>
    </source>
</evidence>
<dbReference type="Proteomes" id="UP000000578">
    <property type="component" value="Chromosome"/>
</dbReference>
<dbReference type="HAMAP" id="MF_00055">
    <property type="entry name" value="MEMO1"/>
    <property type="match status" value="1"/>
</dbReference>
<dbReference type="PANTHER" id="PTHR11060:SF0">
    <property type="entry name" value="PROTEIN MEMO1"/>
    <property type="match status" value="1"/>
</dbReference>
<comment type="similarity">
    <text evidence="1 2">Belongs to the MEMO1 family.</text>
</comment>
<evidence type="ECO:0000256" key="2">
    <source>
        <dbReference type="HAMAP-Rule" id="MF_00055"/>
    </source>
</evidence>
<proteinExistence type="inferred from homology"/>
<dbReference type="PATRIC" id="fig|228908.8.peg.357"/>
<reference evidence="3 4" key="1">
    <citation type="journal article" date="2003" name="Proc. Natl. Acad. Sci. U.S.A.">
        <title>The genome of Nanoarchaeum equitans: insights into early archaeal evolution and derived parasitism.</title>
        <authorList>
            <person name="Waters E."/>
            <person name="Hohn M.J."/>
            <person name="Ahel I."/>
            <person name="Graham D.E."/>
            <person name="Adams M.D."/>
            <person name="Barnstead M."/>
            <person name="Beeson K.Y."/>
            <person name="Bibbs L."/>
            <person name="Bolanos R."/>
            <person name="Keller M."/>
            <person name="Kretz K."/>
            <person name="Lin X."/>
            <person name="Mathur E."/>
            <person name="Ni J."/>
            <person name="Podar M."/>
            <person name="Richardson T."/>
            <person name="Sutton G.G."/>
            <person name="Simon M."/>
            <person name="Soll D."/>
            <person name="Stetter K.O."/>
            <person name="Short J.M."/>
            <person name="Noordewier M."/>
        </authorList>
    </citation>
    <scope>NUCLEOTIDE SEQUENCE [LARGE SCALE GENOMIC DNA]</scope>
    <source>
        <strain evidence="3 4">Kin4-M</strain>
    </source>
</reference>
<dbReference type="EnsemblBacteria" id="AAR39196">
    <property type="protein sequence ID" value="AAR39196"/>
    <property type="gene ID" value="NEQ347"/>
</dbReference>
<name>Q74NK0_NANEQ</name>
<protein>
    <recommendedName>
        <fullName evidence="2">MEMO1 family protein NEQ347</fullName>
    </recommendedName>
</protein>
<dbReference type="Gene3D" id="3.40.830.10">
    <property type="entry name" value="LigB-like"/>
    <property type="match status" value="1"/>
</dbReference>
<dbReference type="HOGENOM" id="CLU_038085_2_0_2"/>
<dbReference type="BioCyc" id="NEQU228908:GJB6-370-MONOMER"/>
<accession>Q74NK0</accession>